<organism evidence="3 4">
    <name type="scientific">Batrachochytrium salamandrivorans</name>
    <dbReference type="NCBI Taxonomy" id="1357716"/>
    <lineage>
        <taxon>Eukaryota</taxon>
        <taxon>Fungi</taxon>
        <taxon>Fungi incertae sedis</taxon>
        <taxon>Chytridiomycota</taxon>
        <taxon>Chytridiomycota incertae sedis</taxon>
        <taxon>Chytridiomycetes</taxon>
        <taxon>Rhizophydiales</taxon>
        <taxon>Rhizophydiales incertae sedis</taxon>
        <taxon>Batrachochytrium</taxon>
    </lineage>
</organism>
<feature type="compositionally biased region" description="Low complexity" evidence="1">
    <location>
        <begin position="53"/>
        <end position="92"/>
    </location>
</feature>
<evidence type="ECO:0000313" key="4">
    <source>
        <dbReference type="Proteomes" id="UP001648503"/>
    </source>
</evidence>
<keyword evidence="2" id="KW-0732">Signal</keyword>
<evidence type="ECO:0000256" key="1">
    <source>
        <dbReference type="SAM" id="MobiDB-lite"/>
    </source>
</evidence>
<feature type="compositionally biased region" description="Polar residues" evidence="1">
    <location>
        <begin position="33"/>
        <end position="52"/>
    </location>
</feature>
<protein>
    <submittedName>
        <fullName evidence="3">Uncharacterized protein</fullName>
    </submittedName>
</protein>
<keyword evidence="4" id="KW-1185">Reference proteome</keyword>
<gene>
    <name evidence="3" type="ORF">BASA50_004537</name>
</gene>
<feature type="chain" id="PRO_5046379419" evidence="2">
    <location>
        <begin position="19"/>
        <end position="271"/>
    </location>
</feature>
<feature type="region of interest" description="Disordered" evidence="1">
    <location>
        <begin position="20"/>
        <end position="174"/>
    </location>
</feature>
<dbReference type="EMBL" id="JAFCIX010000149">
    <property type="protein sequence ID" value="KAH6597318.1"/>
    <property type="molecule type" value="Genomic_DNA"/>
</dbReference>
<feature type="compositionally biased region" description="Polar residues" evidence="1">
    <location>
        <begin position="120"/>
        <end position="132"/>
    </location>
</feature>
<dbReference type="Proteomes" id="UP001648503">
    <property type="component" value="Unassembled WGS sequence"/>
</dbReference>
<name>A0ABQ8FFB5_9FUNG</name>
<evidence type="ECO:0000256" key="2">
    <source>
        <dbReference type="SAM" id="SignalP"/>
    </source>
</evidence>
<sequence length="271" mass="29178">MKAAAFATLTLLASAVCAAPPKKEYPKGPYETLRSSRNGGSFRQPGNSRSTLTQTWTPATAGGATAALPAAAATTASTAAATAQQQQQQQQQAKKKEGPFKAKQRYPIPEFVPPSERTQKSSQTNPESQNTVKVIPPPSPPQEEAGGYYNRDFSNWDTSSGEHESPDGYDTGSSTKLSLNAMMKSMPQIWKGAGEEYVTGALSTCDRIIEWIVDASGLSLAELKAEYVPGEGDSETENANKLLFDYVKRKIGLVETRKELILKSARVNKGN</sequence>
<feature type="signal peptide" evidence="2">
    <location>
        <begin position="1"/>
        <end position="18"/>
    </location>
</feature>
<accession>A0ABQ8FFB5</accession>
<evidence type="ECO:0000313" key="3">
    <source>
        <dbReference type="EMBL" id="KAH6597318.1"/>
    </source>
</evidence>
<proteinExistence type="predicted"/>
<reference evidence="3 4" key="1">
    <citation type="submission" date="2021-02" db="EMBL/GenBank/DDBJ databases">
        <title>Variation within the Batrachochytrium salamandrivorans European outbreak.</title>
        <authorList>
            <person name="Kelly M."/>
            <person name="Pasmans F."/>
            <person name="Shea T.P."/>
            <person name="Munoz J.F."/>
            <person name="Carranza S."/>
            <person name="Cuomo C.A."/>
            <person name="Martel A."/>
        </authorList>
    </citation>
    <scope>NUCLEOTIDE SEQUENCE [LARGE SCALE GENOMIC DNA]</scope>
    <source>
        <strain evidence="3 4">AMFP18/2</strain>
    </source>
</reference>
<comment type="caution">
    <text evidence="3">The sequence shown here is derived from an EMBL/GenBank/DDBJ whole genome shotgun (WGS) entry which is preliminary data.</text>
</comment>